<keyword evidence="2 5" id="KW-0479">Metal-binding</keyword>
<dbReference type="PANTHER" id="PTHR15749:SF4">
    <property type="entry name" value="FANCONI-ASSOCIATED NUCLEASE 1"/>
    <property type="match status" value="1"/>
</dbReference>
<comment type="caution">
    <text evidence="7">The sequence shown here is derived from an EMBL/GenBank/DDBJ whole genome shotgun (WGS) entry which is preliminary data.</text>
</comment>
<proteinExistence type="inferred from homology"/>
<sequence>MVETEPVRQKIADCWTAHFGERCVGASWDLLPNPQEVSDLFWCLGTKVVHAVCRQLSTDFRSWRSGIPDLVVWSPSTKRAKIIEVKDPEIICRLNK</sequence>
<keyword evidence="4 5" id="KW-0460">Magnesium</keyword>
<dbReference type="GO" id="GO:0005634">
    <property type="term" value="C:nucleus"/>
    <property type="evidence" value="ECO:0007669"/>
    <property type="project" value="UniProtKB-SubCell"/>
</dbReference>
<dbReference type="InterPro" id="IPR033315">
    <property type="entry name" value="Fan1-like"/>
</dbReference>
<dbReference type="Pfam" id="PF08774">
    <property type="entry name" value="VRR_NUC"/>
    <property type="match status" value="1"/>
</dbReference>
<name>A0A504YS40_FASGI</name>
<evidence type="ECO:0000313" key="8">
    <source>
        <dbReference type="Proteomes" id="UP000316759"/>
    </source>
</evidence>
<comment type="similarity">
    <text evidence="5">Belongs to the FAN1 family.</text>
</comment>
<comment type="catalytic activity">
    <reaction evidence="5">
        <text>Hydrolytically removes 5'-nucleotides successively from the 3'-hydroxy termini of 3'-hydroxy-terminated oligonucleotides.</text>
        <dbReference type="EC" id="3.1.4.1"/>
    </reaction>
</comment>
<evidence type="ECO:0000256" key="3">
    <source>
        <dbReference type="ARBA" id="ARBA00022801"/>
    </source>
</evidence>
<accession>A0A504YS40</accession>
<dbReference type="GO" id="GO:0046872">
    <property type="term" value="F:metal ion binding"/>
    <property type="evidence" value="ECO:0007669"/>
    <property type="project" value="UniProtKB-KW"/>
</dbReference>
<comment type="cofactor">
    <cofactor evidence="5">
        <name>Mg(2+)</name>
        <dbReference type="ChEBI" id="CHEBI:18420"/>
    </cofactor>
    <cofactor evidence="5">
        <name>Mn(2+)</name>
        <dbReference type="ChEBI" id="CHEBI:29035"/>
    </cofactor>
</comment>
<evidence type="ECO:0000256" key="1">
    <source>
        <dbReference type="ARBA" id="ARBA00022722"/>
    </source>
</evidence>
<evidence type="ECO:0000256" key="2">
    <source>
        <dbReference type="ARBA" id="ARBA00022723"/>
    </source>
</evidence>
<keyword evidence="5" id="KW-0539">Nucleus</keyword>
<dbReference type="InterPro" id="IPR014883">
    <property type="entry name" value="VRR_NUC"/>
</dbReference>
<keyword evidence="1 5" id="KW-0540">Nuclease</keyword>
<dbReference type="AlphaFoldDB" id="A0A504YS40"/>
<dbReference type="GO" id="GO:0036297">
    <property type="term" value="P:interstrand cross-link repair"/>
    <property type="evidence" value="ECO:0007669"/>
    <property type="project" value="InterPro"/>
</dbReference>
<dbReference type="STRING" id="46835.A0A504YS40"/>
<feature type="domain" description="VRR-NUC" evidence="6">
    <location>
        <begin position="7"/>
        <end position="88"/>
    </location>
</feature>
<dbReference type="EC" id="3.1.4.1" evidence="5"/>
<evidence type="ECO:0000256" key="4">
    <source>
        <dbReference type="ARBA" id="ARBA00022842"/>
    </source>
</evidence>
<dbReference type="OrthoDB" id="76364at2759"/>
<evidence type="ECO:0000259" key="6">
    <source>
        <dbReference type="Pfam" id="PF08774"/>
    </source>
</evidence>
<dbReference type="PANTHER" id="PTHR15749">
    <property type="entry name" value="FANCONI-ASSOCIATED NUCLEASE 1"/>
    <property type="match status" value="1"/>
</dbReference>
<keyword evidence="3 5" id="KW-0378">Hydrolase</keyword>
<comment type="function">
    <text evidence="5">Nuclease required for the repair of DNA interstrand cross-links (ICL). Acts as a 5'-3' exonuclease that anchors at a cut end of DNA and cleaves DNA successively at every third nucleotide, allowing to excise an ICL from one strand through flanking incisions.</text>
</comment>
<dbReference type="GO" id="GO:0070336">
    <property type="term" value="F:flap-structured DNA binding"/>
    <property type="evidence" value="ECO:0007669"/>
    <property type="project" value="TreeGrafter"/>
</dbReference>
<keyword evidence="5" id="KW-0227">DNA damage</keyword>
<evidence type="ECO:0000313" key="7">
    <source>
        <dbReference type="EMBL" id="TPP64204.1"/>
    </source>
</evidence>
<dbReference type="GO" id="GO:0017108">
    <property type="term" value="F:5'-flap endonuclease activity"/>
    <property type="evidence" value="ECO:0007669"/>
    <property type="project" value="TreeGrafter"/>
</dbReference>
<keyword evidence="8" id="KW-1185">Reference proteome</keyword>
<gene>
    <name evidence="7" type="ORF">FGIG_11911</name>
</gene>
<protein>
    <recommendedName>
        <fullName evidence="5">Fanconi-associated nuclease</fullName>
        <ecNumber evidence="5">3.1.4.1</ecNumber>
    </recommendedName>
</protein>
<evidence type="ECO:0000256" key="5">
    <source>
        <dbReference type="RuleBase" id="RU365033"/>
    </source>
</evidence>
<dbReference type="GO" id="GO:0008409">
    <property type="term" value="F:5'-3' exonuclease activity"/>
    <property type="evidence" value="ECO:0007669"/>
    <property type="project" value="TreeGrafter"/>
</dbReference>
<dbReference type="GO" id="GO:0004528">
    <property type="term" value="F:phosphodiesterase I activity"/>
    <property type="evidence" value="ECO:0007669"/>
    <property type="project" value="UniProtKB-EC"/>
</dbReference>
<dbReference type="EMBL" id="SUNJ01004729">
    <property type="protein sequence ID" value="TPP64204.1"/>
    <property type="molecule type" value="Genomic_DNA"/>
</dbReference>
<reference evidence="7 8" key="1">
    <citation type="submission" date="2019-04" db="EMBL/GenBank/DDBJ databases">
        <title>Annotation for the trematode Fasciola gigantica.</title>
        <authorList>
            <person name="Choi Y.-J."/>
        </authorList>
    </citation>
    <scope>NUCLEOTIDE SEQUENCE [LARGE SCALE GENOMIC DNA]</scope>
    <source>
        <strain evidence="7">Uganda_cow_1</strain>
    </source>
</reference>
<organism evidence="7 8">
    <name type="scientific">Fasciola gigantica</name>
    <name type="common">Giant liver fluke</name>
    <dbReference type="NCBI Taxonomy" id="46835"/>
    <lineage>
        <taxon>Eukaryota</taxon>
        <taxon>Metazoa</taxon>
        <taxon>Spiralia</taxon>
        <taxon>Lophotrochozoa</taxon>
        <taxon>Platyhelminthes</taxon>
        <taxon>Trematoda</taxon>
        <taxon>Digenea</taxon>
        <taxon>Plagiorchiida</taxon>
        <taxon>Echinostomata</taxon>
        <taxon>Echinostomatoidea</taxon>
        <taxon>Fasciolidae</taxon>
        <taxon>Fasciola</taxon>
    </lineage>
</organism>
<keyword evidence="5" id="KW-0234">DNA repair</keyword>
<comment type="subcellular location">
    <subcellularLocation>
        <location evidence="5">Nucleus</location>
    </subcellularLocation>
</comment>
<keyword evidence="5" id="KW-0464">Manganese</keyword>
<dbReference type="Proteomes" id="UP000316759">
    <property type="component" value="Unassembled WGS sequence"/>
</dbReference>